<feature type="transmembrane region" description="Helical" evidence="1">
    <location>
        <begin position="98"/>
        <end position="120"/>
    </location>
</feature>
<name>A0A1H4LGU8_9BACT</name>
<feature type="transmembrane region" description="Helical" evidence="1">
    <location>
        <begin position="35"/>
        <end position="57"/>
    </location>
</feature>
<dbReference type="PANTHER" id="PTHR34821">
    <property type="entry name" value="INNER MEMBRANE PROTEIN YDCZ"/>
    <property type="match status" value="1"/>
</dbReference>
<keyword evidence="1" id="KW-0812">Transmembrane</keyword>
<reference evidence="2 3" key="1">
    <citation type="submission" date="2016-10" db="EMBL/GenBank/DDBJ databases">
        <authorList>
            <person name="de Groot N.N."/>
        </authorList>
    </citation>
    <scope>NUCLEOTIDE SEQUENCE [LARGE SCALE GENOMIC DNA]</scope>
    <source>
        <strain evidence="2 3">AB35.6</strain>
    </source>
</reference>
<dbReference type="GO" id="GO:0005886">
    <property type="term" value="C:plasma membrane"/>
    <property type="evidence" value="ECO:0007669"/>
    <property type="project" value="TreeGrafter"/>
</dbReference>
<dbReference type="OrthoDB" id="7864805at2"/>
<feature type="transmembrane region" description="Helical" evidence="1">
    <location>
        <begin position="69"/>
        <end position="91"/>
    </location>
</feature>
<feature type="transmembrane region" description="Helical" evidence="1">
    <location>
        <begin position="126"/>
        <end position="145"/>
    </location>
</feature>
<proteinExistence type="predicted"/>
<evidence type="ECO:0000313" key="2">
    <source>
        <dbReference type="EMBL" id="SEB69881.1"/>
    </source>
</evidence>
<dbReference type="RefSeq" id="WP_074653188.1">
    <property type="nucleotide sequence ID" value="NZ_FNSD01000001.1"/>
</dbReference>
<keyword evidence="1" id="KW-1133">Transmembrane helix</keyword>
<dbReference type="Proteomes" id="UP000182409">
    <property type="component" value="Unassembled WGS sequence"/>
</dbReference>
<gene>
    <name evidence="2" type="ORF">SAMN05443244_1592</name>
</gene>
<dbReference type="PANTHER" id="PTHR34821:SF2">
    <property type="entry name" value="INNER MEMBRANE PROTEIN YDCZ"/>
    <property type="match status" value="1"/>
</dbReference>
<protein>
    <submittedName>
        <fullName evidence="2">Transporter family-2 protein</fullName>
    </submittedName>
</protein>
<dbReference type="AlphaFoldDB" id="A0A1H4LGU8"/>
<accession>A0A1H4LGU8</accession>
<dbReference type="EMBL" id="FNSD01000001">
    <property type="protein sequence ID" value="SEB69881.1"/>
    <property type="molecule type" value="Genomic_DNA"/>
</dbReference>
<sequence length="148" mass="15796">MNASWIIPFIILGGALQTCGAAMNGQLNKSLVNPYLASAASFLIITFFFLALFFAMPHPLPTLHDLREMPWWAVFGGLVGAVQVFAGLTLVQRVGAGPFMALTVSSALIASLVVDHFGWFRMAVHTVTPSRIVGAILLVGGVVLISKK</sequence>
<dbReference type="Pfam" id="PF04657">
    <property type="entry name" value="DMT_YdcZ"/>
    <property type="match status" value="1"/>
</dbReference>
<feature type="transmembrane region" description="Helical" evidence="1">
    <location>
        <begin position="6"/>
        <end position="23"/>
    </location>
</feature>
<organism evidence="2 3">
    <name type="scientific">Terriglobus roseus</name>
    <dbReference type="NCBI Taxonomy" id="392734"/>
    <lineage>
        <taxon>Bacteria</taxon>
        <taxon>Pseudomonadati</taxon>
        <taxon>Acidobacteriota</taxon>
        <taxon>Terriglobia</taxon>
        <taxon>Terriglobales</taxon>
        <taxon>Acidobacteriaceae</taxon>
        <taxon>Terriglobus</taxon>
    </lineage>
</organism>
<evidence type="ECO:0000313" key="3">
    <source>
        <dbReference type="Proteomes" id="UP000182409"/>
    </source>
</evidence>
<dbReference type="InterPro" id="IPR006750">
    <property type="entry name" value="YdcZ"/>
</dbReference>
<evidence type="ECO:0000256" key="1">
    <source>
        <dbReference type="SAM" id="Phobius"/>
    </source>
</evidence>
<keyword evidence="1" id="KW-0472">Membrane</keyword>